<evidence type="ECO:0000313" key="3">
    <source>
        <dbReference type="Proteomes" id="UP001331936"/>
    </source>
</evidence>
<keyword evidence="1" id="KW-0472">Membrane</keyword>
<protein>
    <recommendedName>
        <fullName evidence="4">DUF2975 domain-containing protein</fullName>
    </recommendedName>
</protein>
<reference evidence="2 3" key="1">
    <citation type="submission" date="2023-08" db="EMBL/GenBank/DDBJ databases">
        <authorList>
            <person name="Girao M."/>
            <person name="Carvalho M.F."/>
        </authorList>
    </citation>
    <scope>NUCLEOTIDE SEQUENCE [LARGE SCALE GENOMIC DNA]</scope>
    <source>
        <strain evidence="2 3">CC-R104</strain>
    </source>
</reference>
<dbReference type="EMBL" id="JAUZMZ010000032">
    <property type="protein sequence ID" value="MEE2032101.1"/>
    <property type="molecule type" value="Genomic_DNA"/>
</dbReference>
<gene>
    <name evidence="2" type="ORF">Q8814_08245</name>
</gene>
<dbReference type="Proteomes" id="UP001331936">
    <property type="component" value="Unassembled WGS sequence"/>
</dbReference>
<keyword evidence="1" id="KW-0812">Transmembrane</keyword>
<evidence type="ECO:0008006" key="4">
    <source>
        <dbReference type="Google" id="ProtNLM"/>
    </source>
</evidence>
<name>A0ABU7JPZ7_9NOCA</name>
<comment type="caution">
    <text evidence="2">The sequence shown here is derived from an EMBL/GenBank/DDBJ whole genome shotgun (WGS) entry which is preliminary data.</text>
</comment>
<feature type="transmembrane region" description="Helical" evidence="1">
    <location>
        <begin position="136"/>
        <end position="153"/>
    </location>
</feature>
<feature type="transmembrane region" description="Helical" evidence="1">
    <location>
        <begin position="22"/>
        <end position="42"/>
    </location>
</feature>
<accession>A0ABU7JPZ7</accession>
<keyword evidence="1" id="KW-1133">Transmembrane helix</keyword>
<dbReference type="RefSeq" id="WP_330151531.1">
    <property type="nucleotide sequence ID" value="NZ_JAUZMZ010000032.1"/>
</dbReference>
<organism evidence="2 3">
    <name type="scientific">Rhodococcus chondri</name>
    <dbReference type="NCBI Taxonomy" id="3065941"/>
    <lineage>
        <taxon>Bacteria</taxon>
        <taxon>Bacillati</taxon>
        <taxon>Actinomycetota</taxon>
        <taxon>Actinomycetes</taxon>
        <taxon>Mycobacteriales</taxon>
        <taxon>Nocardiaceae</taxon>
        <taxon>Rhodococcus</taxon>
    </lineage>
</organism>
<feature type="transmembrane region" description="Helical" evidence="1">
    <location>
        <begin position="182"/>
        <end position="201"/>
    </location>
</feature>
<keyword evidence="3" id="KW-1185">Reference proteome</keyword>
<sequence length="212" mass="22885">MNATDFEPITPTETSKKDRRDLWASITVFALVAAVVIGNYAARLADRLNAGIVTARFSFGDVPPPTLTSPAGTDVRIASTTEVEIPTDAVSPAAVGFLRTADALETLGYLAILGFLTWMVVRFLRGRLFDRGAIRLVWAASIVAILTIIAPQFPRTIGPNPAIRDLDWNDGVDVAQLGPEFWYGYVFCMALSAVAVALRIGSRMARDSEGLV</sequence>
<evidence type="ECO:0000313" key="2">
    <source>
        <dbReference type="EMBL" id="MEE2032101.1"/>
    </source>
</evidence>
<evidence type="ECO:0000256" key="1">
    <source>
        <dbReference type="SAM" id="Phobius"/>
    </source>
</evidence>
<proteinExistence type="predicted"/>
<feature type="transmembrane region" description="Helical" evidence="1">
    <location>
        <begin position="106"/>
        <end position="124"/>
    </location>
</feature>